<organism evidence="2 3">
    <name type="scientific">Trichoderma gamsii</name>
    <dbReference type="NCBI Taxonomy" id="398673"/>
    <lineage>
        <taxon>Eukaryota</taxon>
        <taxon>Fungi</taxon>
        <taxon>Dikarya</taxon>
        <taxon>Ascomycota</taxon>
        <taxon>Pezizomycotina</taxon>
        <taxon>Sordariomycetes</taxon>
        <taxon>Hypocreomycetidae</taxon>
        <taxon>Hypocreales</taxon>
        <taxon>Hypocreaceae</taxon>
        <taxon>Trichoderma</taxon>
    </lineage>
</organism>
<evidence type="ECO:0000313" key="2">
    <source>
        <dbReference type="EMBL" id="PON27367.1"/>
    </source>
</evidence>
<evidence type="ECO:0000256" key="1">
    <source>
        <dbReference type="SAM" id="MobiDB-lite"/>
    </source>
</evidence>
<name>A0A2P4ZSX6_9HYPO</name>
<gene>
    <name evidence="2" type="ORF">TGAM01_v203748</name>
</gene>
<feature type="compositionally biased region" description="Low complexity" evidence="1">
    <location>
        <begin position="205"/>
        <end position="221"/>
    </location>
</feature>
<keyword evidence="3" id="KW-1185">Reference proteome</keyword>
<feature type="region of interest" description="Disordered" evidence="1">
    <location>
        <begin position="177"/>
        <end position="221"/>
    </location>
</feature>
<dbReference type="Proteomes" id="UP000054821">
    <property type="component" value="Unassembled WGS sequence"/>
</dbReference>
<dbReference type="RefSeq" id="XP_018662988.1">
    <property type="nucleotide sequence ID" value="XM_018803937.1"/>
</dbReference>
<proteinExistence type="predicted"/>
<evidence type="ECO:0000313" key="3">
    <source>
        <dbReference type="Proteomes" id="UP000054821"/>
    </source>
</evidence>
<comment type="caution">
    <text evidence="2">The sequence shown here is derived from an EMBL/GenBank/DDBJ whole genome shotgun (WGS) entry which is preliminary data.</text>
</comment>
<sequence length="221" mass="23727">MTTSSPSTALGSSMRSHIDMIPKDDTPTLISPPPAYTPPQTAPALALLRRQMRESFIMGRSSIADSVLDVMSPEEDDVDDEEGFSAISLRINTSVHISSNNNLVCLNDTPASHANAIAKAVVQAIQENSSGQCGIPMIDEDGRPRPVKIEVDAGITVEGSGNIVGNEEVVNQVLRMRSTRRKRSADDDESDDAFAQPTKRRRETNSSSSNSSNSSSNNNSP</sequence>
<accession>A0A2P4ZSX6</accession>
<dbReference type="AlphaFoldDB" id="A0A2P4ZSX6"/>
<reference evidence="2 3" key="1">
    <citation type="journal article" date="2016" name="Genome Announc.">
        <title>Draft Whole-Genome Sequence of Trichoderma gamsii T6085, a Promising Biocontrol Agent of Fusarium Head Blight on Wheat.</title>
        <authorList>
            <person name="Baroncelli R."/>
            <person name="Zapparata A."/>
            <person name="Piaggeschi G."/>
            <person name="Sarrocco S."/>
            <person name="Vannacci G."/>
        </authorList>
    </citation>
    <scope>NUCLEOTIDE SEQUENCE [LARGE SCALE GENOMIC DNA]</scope>
    <source>
        <strain evidence="2 3">T6085</strain>
    </source>
</reference>
<dbReference type="GeneID" id="29984020"/>
<protein>
    <submittedName>
        <fullName evidence="2">Uncharacterized protein</fullName>
    </submittedName>
</protein>
<dbReference type="EMBL" id="JPDN02000010">
    <property type="protein sequence ID" value="PON27367.1"/>
    <property type="molecule type" value="Genomic_DNA"/>
</dbReference>